<dbReference type="Gene3D" id="3.30.565.10">
    <property type="entry name" value="Histidine kinase-like ATPase, C-terminal domain"/>
    <property type="match status" value="1"/>
</dbReference>
<organism evidence="4 5">
    <name type="scientific">Novipirellula artificiosorum</name>
    <dbReference type="NCBI Taxonomy" id="2528016"/>
    <lineage>
        <taxon>Bacteria</taxon>
        <taxon>Pseudomonadati</taxon>
        <taxon>Planctomycetota</taxon>
        <taxon>Planctomycetia</taxon>
        <taxon>Pirellulales</taxon>
        <taxon>Pirellulaceae</taxon>
        <taxon>Novipirellula</taxon>
    </lineage>
</organism>
<dbReference type="InterPro" id="IPR050595">
    <property type="entry name" value="Bact_response_regulator"/>
</dbReference>
<accession>A0A5C6DB87</accession>
<keyword evidence="5" id="KW-1185">Reference proteome</keyword>
<evidence type="ECO:0000259" key="3">
    <source>
        <dbReference type="PROSITE" id="PS50110"/>
    </source>
</evidence>
<dbReference type="Pfam" id="PF13581">
    <property type="entry name" value="HATPase_c_2"/>
    <property type="match status" value="1"/>
</dbReference>
<reference evidence="4 5" key="1">
    <citation type="submission" date="2019-02" db="EMBL/GenBank/DDBJ databases">
        <title>Deep-cultivation of Planctomycetes and their phenomic and genomic characterization uncovers novel biology.</title>
        <authorList>
            <person name="Wiegand S."/>
            <person name="Jogler M."/>
            <person name="Boedeker C."/>
            <person name="Pinto D."/>
            <person name="Vollmers J."/>
            <person name="Rivas-Marin E."/>
            <person name="Kohn T."/>
            <person name="Peeters S.H."/>
            <person name="Heuer A."/>
            <person name="Rast P."/>
            <person name="Oberbeckmann S."/>
            <person name="Bunk B."/>
            <person name="Jeske O."/>
            <person name="Meyerdierks A."/>
            <person name="Storesund J.E."/>
            <person name="Kallscheuer N."/>
            <person name="Luecker S."/>
            <person name="Lage O.M."/>
            <person name="Pohl T."/>
            <person name="Merkel B.J."/>
            <person name="Hornburger P."/>
            <person name="Mueller R.-W."/>
            <person name="Bruemmer F."/>
            <person name="Labrenz M."/>
            <person name="Spormann A.M."/>
            <person name="Op Den Camp H."/>
            <person name="Overmann J."/>
            <person name="Amann R."/>
            <person name="Jetten M.S.M."/>
            <person name="Mascher T."/>
            <person name="Medema M.H."/>
            <person name="Devos D.P."/>
            <person name="Kaster A.-K."/>
            <person name="Ovreas L."/>
            <person name="Rohde M."/>
            <person name="Galperin M.Y."/>
            <person name="Jogler C."/>
        </authorList>
    </citation>
    <scope>NUCLEOTIDE SEQUENCE [LARGE SCALE GENOMIC DNA]</scope>
    <source>
        <strain evidence="4 5">Poly41</strain>
    </source>
</reference>
<feature type="domain" description="Response regulatory" evidence="3">
    <location>
        <begin position="6"/>
        <end position="120"/>
    </location>
</feature>
<dbReference type="SUPFAM" id="SSF52172">
    <property type="entry name" value="CheY-like"/>
    <property type="match status" value="1"/>
</dbReference>
<dbReference type="Gene3D" id="3.40.50.2300">
    <property type="match status" value="1"/>
</dbReference>
<dbReference type="RefSeq" id="WP_146530170.1">
    <property type="nucleotide sequence ID" value="NZ_SJPV01000011.1"/>
</dbReference>
<gene>
    <name evidence="4" type="primary">cheY_3</name>
    <name evidence="4" type="ORF">Poly41_53800</name>
</gene>
<evidence type="ECO:0000313" key="4">
    <source>
        <dbReference type="EMBL" id="TWU33001.1"/>
    </source>
</evidence>
<dbReference type="AlphaFoldDB" id="A0A5C6DB87"/>
<name>A0A5C6DB87_9BACT</name>
<dbReference type="OrthoDB" id="9770645at2"/>
<dbReference type="InterPro" id="IPR003594">
    <property type="entry name" value="HATPase_dom"/>
</dbReference>
<dbReference type="PANTHER" id="PTHR44591:SF3">
    <property type="entry name" value="RESPONSE REGULATORY DOMAIN-CONTAINING PROTEIN"/>
    <property type="match status" value="1"/>
</dbReference>
<sequence>MSDVVRVLVVDDSATQRCLLQSILKPAGYQIDTASDGVEALAYVKEHPPQLVVTDLKMPHMDGLQLVREISQLQLNVPVILTTAAGSEMVAAEALHAGAASYVPKAGLGRLLLTTVRRILELHKATQQNQSLADCLSSMTIEWKLTNDQSLVPNLIGRVESILEEVANYDQGQQMQIAMALDEAIVNAIVHGNLEVSSDLRRIDDGQPYLDKIKERIAMKPYCDRRVVFRLQVSRNQATFTIRDQGPGFCLEDVADATDPANLEKEGGRGLLLINTFMDEVQHHGGGTEIVMTKYCPEIPVEIEA</sequence>
<dbReference type="Proteomes" id="UP000319143">
    <property type="component" value="Unassembled WGS sequence"/>
</dbReference>
<evidence type="ECO:0000256" key="2">
    <source>
        <dbReference type="PROSITE-ProRule" id="PRU00169"/>
    </source>
</evidence>
<dbReference type="GO" id="GO:0000160">
    <property type="term" value="P:phosphorelay signal transduction system"/>
    <property type="evidence" value="ECO:0007669"/>
    <property type="project" value="InterPro"/>
</dbReference>
<dbReference type="PANTHER" id="PTHR44591">
    <property type="entry name" value="STRESS RESPONSE REGULATOR PROTEIN 1"/>
    <property type="match status" value="1"/>
</dbReference>
<dbReference type="Pfam" id="PF00072">
    <property type="entry name" value="Response_reg"/>
    <property type="match status" value="1"/>
</dbReference>
<dbReference type="InterPro" id="IPR001789">
    <property type="entry name" value="Sig_transdc_resp-reg_receiver"/>
</dbReference>
<feature type="modified residue" description="4-aspartylphosphate" evidence="2">
    <location>
        <position position="55"/>
    </location>
</feature>
<dbReference type="CDD" id="cd00156">
    <property type="entry name" value="REC"/>
    <property type="match status" value="1"/>
</dbReference>
<dbReference type="SUPFAM" id="SSF55874">
    <property type="entry name" value="ATPase domain of HSP90 chaperone/DNA topoisomerase II/histidine kinase"/>
    <property type="match status" value="1"/>
</dbReference>
<dbReference type="SMART" id="SM00448">
    <property type="entry name" value="REC"/>
    <property type="match status" value="1"/>
</dbReference>
<proteinExistence type="predicted"/>
<dbReference type="InterPro" id="IPR036890">
    <property type="entry name" value="HATPase_C_sf"/>
</dbReference>
<protein>
    <submittedName>
        <fullName evidence="4">Chemotaxis protein CheY</fullName>
    </submittedName>
</protein>
<dbReference type="PROSITE" id="PS50110">
    <property type="entry name" value="RESPONSE_REGULATORY"/>
    <property type="match status" value="1"/>
</dbReference>
<evidence type="ECO:0000256" key="1">
    <source>
        <dbReference type="ARBA" id="ARBA00022553"/>
    </source>
</evidence>
<dbReference type="CDD" id="cd16936">
    <property type="entry name" value="HATPase_RsbW-like"/>
    <property type="match status" value="1"/>
</dbReference>
<dbReference type="InterPro" id="IPR011006">
    <property type="entry name" value="CheY-like_superfamily"/>
</dbReference>
<comment type="caution">
    <text evidence="4">The sequence shown here is derived from an EMBL/GenBank/DDBJ whole genome shotgun (WGS) entry which is preliminary data.</text>
</comment>
<keyword evidence="1 2" id="KW-0597">Phosphoprotein</keyword>
<dbReference type="EMBL" id="SJPV01000011">
    <property type="protein sequence ID" value="TWU33001.1"/>
    <property type="molecule type" value="Genomic_DNA"/>
</dbReference>
<evidence type="ECO:0000313" key="5">
    <source>
        <dbReference type="Proteomes" id="UP000319143"/>
    </source>
</evidence>